<evidence type="ECO:0000313" key="2">
    <source>
        <dbReference type="EMBL" id="KNC84146.1"/>
    </source>
</evidence>
<dbReference type="EMBL" id="KQ241784">
    <property type="protein sequence ID" value="KNC84146.1"/>
    <property type="molecule type" value="Genomic_DNA"/>
</dbReference>
<gene>
    <name evidence="2" type="ORF">SARC_03628</name>
</gene>
<feature type="compositionally biased region" description="Polar residues" evidence="1">
    <location>
        <begin position="29"/>
        <end position="44"/>
    </location>
</feature>
<dbReference type="GeneID" id="25904132"/>
<feature type="region of interest" description="Disordered" evidence="1">
    <location>
        <begin position="29"/>
        <end position="57"/>
    </location>
</feature>
<proteinExistence type="predicted"/>
<organism evidence="2 3">
    <name type="scientific">Sphaeroforma arctica JP610</name>
    <dbReference type="NCBI Taxonomy" id="667725"/>
    <lineage>
        <taxon>Eukaryota</taxon>
        <taxon>Ichthyosporea</taxon>
        <taxon>Ichthyophonida</taxon>
        <taxon>Sphaeroforma</taxon>
    </lineage>
</organism>
<evidence type="ECO:0000256" key="1">
    <source>
        <dbReference type="SAM" id="MobiDB-lite"/>
    </source>
</evidence>
<evidence type="ECO:0000313" key="3">
    <source>
        <dbReference type="Proteomes" id="UP000054560"/>
    </source>
</evidence>
<dbReference type="Proteomes" id="UP000054560">
    <property type="component" value="Unassembled WGS sequence"/>
</dbReference>
<dbReference type="AlphaFoldDB" id="A0A0L0G5P9"/>
<reference evidence="2 3" key="1">
    <citation type="submission" date="2011-02" db="EMBL/GenBank/DDBJ databases">
        <title>The Genome Sequence of Sphaeroforma arctica JP610.</title>
        <authorList>
            <consortium name="The Broad Institute Genome Sequencing Platform"/>
            <person name="Russ C."/>
            <person name="Cuomo C."/>
            <person name="Young S.K."/>
            <person name="Zeng Q."/>
            <person name="Gargeya S."/>
            <person name="Alvarado L."/>
            <person name="Berlin A."/>
            <person name="Chapman S.B."/>
            <person name="Chen Z."/>
            <person name="Freedman E."/>
            <person name="Gellesch M."/>
            <person name="Goldberg J."/>
            <person name="Griggs A."/>
            <person name="Gujja S."/>
            <person name="Heilman E."/>
            <person name="Heiman D."/>
            <person name="Howarth C."/>
            <person name="Mehta T."/>
            <person name="Neiman D."/>
            <person name="Pearson M."/>
            <person name="Roberts A."/>
            <person name="Saif S."/>
            <person name="Shea T."/>
            <person name="Shenoy N."/>
            <person name="Sisk P."/>
            <person name="Stolte C."/>
            <person name="Sykes S."/>
            <person name="White J."/>
            <person name="Yandava C."/>
            <person name="Burger G."/>
            <person name="Gray M.W."/>
            <person name="Holland P.W.H."/>
            <person name="King N."/>
            <person name="Lang F.B.F."/>
            <person name="Roger A.J."/>
            <person name="Ruiz-Trillo I."/>
            <person name="Haas B."/>
            <person name="Nusbaum C."/>
            <person name="Birren B."/>
        </authorList>
    </citation>
    <scope>NUCLEOTIDE SEQUENCE [LARGE SCALE GENOMIC DNA]</scope>
    <source>
        <strain evidence="2 3">JP610</strain>
    </source>
</reference>
<protein>
    <submittedName>
        <fullName evidence="2">Uncharacterized protein</fullName>
    </submittedName>
</protein>
<keyword evidence="3" id="KW-1185">Reference proteome</keyword>
<name>A0A0L0G5P9_9EUKA</name>
<dbReference type="RefSeq" id="XP_014158048.1">
    <property type="nucleotide sequence ID" value="XM_014302573.1"/>
</dbReference>
<sequence length="116" mass="12934">MQIGCIESASNTARRQPPTASLRLAQLLQPNGINRTTANLSKPTQYGKPKRRKGARDVRAYPYCKVMPAPHRFSQCLMKASNQTKQAEERVKNDIQVARLSIASGRVEDITDGDEH</sequence>
<accession>A0A0L0G5P9</accession>